<evidence type="ECO:0000256" key="8">
    <source>
        <dbReference type="ARBA" id="ARBA00023239"/>
    </source>
</evidence>
<dbReference type="PANTHER" id="PTHR43452">
    <property type="entry name" value="PYRUVATE DECARBOXYLASE"/>
    <property type="match status" value="1"/>
</dbReference>
<dbReference type="GO" id="GO:0005829">
    <property type="term" value="C:cytosol"/>
    <property type="evidence" value="ECO:0007669"/>
    <property type="project" value="TreeGrafter"/>
</dbReference>
<gene>
    <name evidence="10" type="ORF">B0J13DRAFT_614376</name>
</gene>
<sequence length="294" mass="31876">MPALTASASAPLRTISRWSTRSPAVRVAVRKAAHAPELIDRAIRTALSERKPAYIEVPTNLAGERCARPGPISAVVAPTLSDKPALDAALAGISECLAAKQKPVILVGPKVRRVSTLAADVIVNWADVLVCVGTVLPDYSTVGWTALPSVLQLVTDIDSVTVTDPSAHFSRARLGDFLSRLAQVARWNEATMVEYNRLRLDPPLGRASHRYEKLTRKEVARQAQLLLTPETTVFADTGDSWFNGLQLCLPPGADFEIEMQWGHIGWTVPASFGYALAKPERRIIVMVGDGTLLK</sequence>
<evidence type="ECO:0000256" key="6">
    <source>
        <dbReference type="ARBA" id="ARBA00022842"/>
    </source>
</evidence>
<evidence type="ECO:0000313" key="10">
    <source>
        <dbReference type="EMBL" id="KAH7110025.1"/>
    </source>
</evidence>
<dbReference type="Gene3D" id="3.40.50.1220">
    <property type="entry name" value="TPP-binding domain"/>
    <property type="match status" value="1"/>
</dbReference>
<evidence type="ECO:0000256" key="2">
    <source>
        <dbReference type="ARBA" id="ARBA00007812"/>
    </source>
</evidence>
<dbReference type="InterPro" id="IPR029035">
    <property type="entry name" value="DHS-like_NAD/FAD-binding_dom"/>
</dbReference>
<dbReference type="EMBL" id="JAGMUU010000066">
    <property type="protein sequence ID" value="KAH7110025.1"/>
    <property type="molecule type" value="Genomic_DNA"/>
</dbReference>
<keyword evidence="4" id="KW-0479">Metal-binding</keyword>
<dbReference type="Proteomes" id="UP000717696">
    <property type="component" value="Unassembled WGS sequence"/>
</dbReference>
<dbReference type="GO" id="GO:0000949">
    <property type="term" value="P:aromatic amino acid family catabolic process to alcohol via Ehrlich pathway"/>
    <property type="evidence" value="ECO:0007669"/>
    <property type="project" value="TreeGrafter"/>
</dbReference>
<dbReference type="InterPro" id="IPR011766">
    <property type="entry name" value="TPP_enzyme_TPP-bd"/>
</dbReference>
<dbReference type="SUPFAM" id="SSF52467">
    <property type="entry name" value="DHS-like NAD/FAD-binding domain"/>
    <property type="match status" value="1"/>
</dbReference>
<dbReference type="GO" id="GO:0004737">
    <property type="term" value="F:pyruvate decarboxylase activity"/>
    <property type="evidence" value="ECO:0007669"/>
    <property type="project" value="TreeGrafter"/>
</dbReference>
<dbReference type="PANTHER" id="PTHR43452:SF1">
    <property type="entry name" value="PYRUVATE DECARBOXYLASE C186.09-RELATED"/>
    <property type="match status" value="1"/>
</dbReference>
<dbReference type="InterPro" id="IPR029061">
    <property type="entry name" value="THDP-binding"/>
</dbReference>
<dbReference type="Gene3D" id="3.40.50.970">
    <property type="match status" value="2"/>
</dbReference>
<dbReference type="GO" id="GO:0030976">
    <property type="term" value="F:thiamine pyrophosphate binding"/>
    <property type="evidence" value="ECO:0007669"/>
    <property type="project" value="InterPro"/>
</dbReference>
<keyword evidence="5" id="KW-0210">Decarboxylase</keyword>
<keyword evidence="7" id="KW-0786">Thiamine pyrophosphate</keyword>
<comment type="caution">
    <text evidence="10">The sequence shown here is derived from an EMBL/GenBank/DDBJ whole genome shotgun (WGS) entry which is preliminary data.</text>
</comment>
<evidence type="ECO:0000256" key="4">
    <source>
        <dbReference type="ARBA" id="ARBA00022723"/>
    </source>
</evidence>
<evidence type="ECO:0000256" key="1">
    <source>
        <dbReference type="ARBA" id="ARBA00001964"/>
    </source>
</evidence>
<dbReference type="AlphaFoldDB" id="A0A9P9CYJ2"/>
<dbReference type="InterPro" id="IPR012110">
    <property type="entry name" value="PDC/IPDC-like"/>
</dbReference>
<evidence type="ECO:0000256" key="7">
    <source>
        <dbReference type="ARBA" id="ARBA00023052"/>
    </source>
</evidence>
<proteinExistence type="inferred from homology"/>
<evidence type="ECO:0000259" key="9">
    <source>
        <dbReference type="Pfam" id="PF02775"/>
    </source>
</evidence>
<accession>A0A9P9CYJ2</accession>
<dbReference type="GO" id="GO:0046872">
    <property type="term" value="F:metal ion binding"/>
    <property type="evidence" value="ECO:0007669"/>
    <property type="project" value="UniProtKB-KW"/>
</dbReference>
<keyword evidence="8" id="KW-0456">Lyase</keyword>
<dbReference type="OrthoDB" id="3970464at2759"/>
<keyword evidence="6" id="KW-0460">Magnesium</keyword>
<evidence type="ECO:0000256" key="5">
    <source>
        <dbReference type="ARBA" id="ARBA00022793"/>
    </source>
</evidence>
<comment type="similarity">
    <text evidence="2">Belongs to the TPP enzyme family.</text>
</comment>
<keyword evidence="11" id="KW-1185">Reference proteome</keyword>
<dbReference type="SUPFAM" id="SSF52518">
    <property type="entry name" value="Thiamin diphosphate-binding fold (THDP-binding)"/>
    <property type="match status" value="2"/>
</dbReference>
<comment type="cofactor">
    <cofactor evidence="1">
        <name>thiamine diphosphate</name>
        <dbReference type="ChEBI" id="CHEBI:58937"/>
    </cofactor>
</comment>
<name>A0A9P9CYJ2_9HYPO</name>
<reference evidence="10" key="1">
    <citation type="journal article" date="2021" name="Nat. Commun.">
        <title>Genetic determinants of endophytism in the Arabidopsis root mycobiome.</title>
        <authorList>
            <person name="Mesny F."/>
            <person name="Miyauchi S."/>
            <person name="Thiergart T."/>
            <person name="Pickel B."/>
            <person name="Atanasova L."/>
            <person name="Karlsson M."/>
            <person name="Huettel B."/>
            <person name="Barry K.W."/>
            <person name="Haridas S."/>
            <person name="Chen C."/>
            <person name="Bauer D."/>
            <person name="Andreopoulos W."/>
            <person name="Pangilinan J."/>
            <person name="LaButti K."/>
            <person name="Riley R."/>
            <person name="Lipzen A."/>
            <person name="Clum A."/>
            <person name="Drula E."/>
            <person name="Henrissat B."/>
            <person name="Kohler A."/>
            <person name="Grigoriev I.V."/>
            <person name="Martin F.M."/>
            <person name="Hacquard S."/>
        </authorList>
    </citation>
    <scope>NUCLEOTIDE SEQUENCE</scope>
    <source>
        <strain evidence="10">MPI-CAGE-AT-0021</strain>
    </source>
</reference>
<dbReference type="Pfam" id="PF02775">
    <property type="entry name" value="TPP_enzyme_C"/>
    <property type="match status" value="1"/>
</dbReference>
<protein>
    <recommendedName>
        <fullName evidence="3">Pyruvate decarboxylase</fullName>
    </recommendedName>
</protein>
<evidence type="ECO:0000313" key="11">
    <source>
        <dbReference type="Proteomes" id="UP000717696"/>
    </source>
</evidence>
<feature type="domain" description="Thiamine pyrophosphate enzyme TPP-binding" evidence="9">
    <location>
        <begin position="258"/>
        <end position="293"/>
    </location>
</feature>
<evidence type="ECO:0000256" key="3">
    <source>
        <dbReference type="ARBA" id="ARBA00014422"/>
    </source>
</evidence>
<organism evidence="10 11">
    <name type="scientific">Dactylonectria estremocensis</name>
    <dbReference type="NCBI Taxonomy" id="1079267"/>
    <lineage>
        <taxon>Eukaryota</taxon>
        <taxon>Fungi</taxon>
        <taxon>Dikarya</taxon>
        <taxon>Ascomycota</taxon>
        <taxon>Pezizomycotina</taxon>
        <taxon>Sordariomycetes</taxon>
        <taxon>Hypocreomycetidae</taxon>
        <taxon>Hypocreales</taxon>
        <taxon>Nectriaceae</taxon>
        <taxon>Dactylonectria</taxon>
    </lineage>
</organism>